<dbReference type="Gene3D" id="3.40.50.720">
    <property type="entry name" value="NAD(P)-binding Rossmann-like Domain"/>
    <property type="match status" value="1"/>
</dbReference>
<protein>
    <recommendedName>
        <fullName evidence="1">Dipicolinate synthase subunit A N-terminal domain-containing protein</fullName>
    </recommendedName>
</protein>
<dbReference type="Pfam" id="PF16924">
    <property type="entry name" value="DpaA_N"/>
    <property type="match status" value="1"/>
</dbReference>
<reference evidence="2" key="1">
    <citation type="submission" date="2016-04" db="EMBL/GenBank/DDBJ databases">
        <authorList>
            <person name="Evans L.H."/>
            <person name="Alamgir A."/>
            <person name="Owens N."/>
            <person name="Weber N.D."/>
            <person name="Virtaneva K."/>
            <person name="Barbian K."/>
            <person name="Babar A."/>
            <person name="Rosenke K."/>
        </authorList>
    </citation>
    <scope>NUCLEOTIDE SEQUENCE</scope>
    <source>
        <strain evidence="2">86</strain>
    </source>
</reference>
<sequence length="137" mass="14756">MRNELNFWVVGGDMRQAKLAELLADDGHTVHTYALERTPNLSGVLPAESLEEAALADCVILPLPVEGEGSLLNCPLSAGRHPLYKVLSAFRSGQVICAGRVSQVAETLAAERGLTLHDYFQREEFAIANAVPTALAE</sequence>
<evidence type="ECO:0000313" key="2">
    <source>
        <dbReference type="EMBL" id="SBW09312.1"/>
    </source>
</evidence>
<dbReference type="InterPro" id="IPR031629">
    <property type="entry name" value="DpaA_N"/>
</dbReference>
<gene>
    <name evidence="2" type="ORF">KL86CLO1_12627</name>
</gene>
<organism evidence="2">
    <name type="scientific">uncultured Eubacteriales bacterium</name>
    <dbReference type="NCBI Taxonomy" id="172733"/>
    <lineage>
        <taxon>Bacteria</taxon>
        <taxon>Bacillati</taxon>
        <taxon>Bacillota</taxon>
        <taxon>Clostridia</taxon>
        <taxon>Eubacteriales</taxon>
        <taxon>environmental samples</taxon>
    </lineage>
</organism>
<feature type="domain" description="Dipicolinate synthase subunit A N-terminal" evidence="1">
    <location>
        <begin position="7"/>
        <end position="120"/>
    </location>
</feature>
<evidence type="ECO:0000259" key="1">
    <source>
        <dbReference type="Pfam" id="PF16924"/>
    </source>
</evidence>
<accession>A0A212KCA2</accession>
<dbReference type="AlphaFoldDB" id="A0A212KCA2"/>
<proteinExistence type="predicted"/>
<dbReference type="EMBL" id="FLUN01000001">
    <property type="protein sequence ID" value="SBW09312.1"/>
    <property type="molecule type" value="Genomic_DNA"/>
</dbReference>
<name>A0A212KCA2_9FIRM</name>